<gene>
    <name evidence="6" type="ORF">K469DRAFT_667378</name>
</gene>
<dbReference type="PANTHER" id="PTHR24359">
    <property type="entry name" value="SERINE/THREONINE-PROTEIN KINASE SBK1"/>
    <property type="match status" value="1"/>
</dbReference>
<evidence type="ECO:0000259" key="5">
    <source>
        <dbReference type="PROSITE" id="PS50011"/>
    </source>
</evidence>
<feature type="binding site" evidence="3">
    <location>
        <position position="81"/>
    </location>
    <ligand>
        <name>ATP</name>
        <dbReference type="ChEBI" id="CHEBI:30616"/>
    </ligand>
</feature>
<dbReference type="SUPFAM" id="SSF56112">
    <property type="entry name" value="Protein kinase-like (PK-like)"/>
    <property type="match status" value="1"/>
</dbReference>
<dbReference type="AlphaFoldDB" id="A0A6A6DWS0"/>
<dbReference type="InterPro" id="IPR008271">
    <property type="entry name" value="Ser/Thr_kinase_AS"/>
</dbReference>
<evidence type="ECO:0000313" key="6">
    <source>
        <dbReference type="EMBL" id="KAF2184141.1"/>
    </source>
</evidence>
<dbReference type="InterPro" id="IPR017441">
    <property type="entry name" value="Protein_kinase_ATP_BS"/>
</dbReference>
<keyword evidence="2 3" id="KW-0067">ATP-binding</keyword>
<evidence type="ECO:0000256" key="4">
    <source>
        <dbReference type="RuleBase" id="RU000304"/>
    </source>
</evidence>
<evidence type="ECO:0000313" key="7">
    <source>
        <dbReference type="Proteomes" id="UP000800200"/>
    </source>
</evidence>
<name>A0A6A6DWS0_9PEZI</name>
<sequence length="289" mass="32613">MPTPFSFIPATPLVINRDIPAPIQNDKIPAPSTISIQDGQDYFIENDAQLPYKLIKNLGHGHSARVEMVEDTNTGFVYARKVFRICGTRDERKLIFENEIKVIRRLAPHHHVVRVFATYVAKREVGVILHPVADAGDLEAFLEDFIEANARESLQIGKIRILESSFGCLASGLAFMHGQKIRHKDIKPRNILIHQDSMIYTDFGYSLDHGSAAQSTTSGRPDTFTRKYCAPEVNDWEPRNSKSDVFSLGCVFLEILSALSREFKLPSHGKCYYESIESIQRQLQKSAPP</sequence>
<proteinExistence type="inferred from homology"/>
<dbReference type="PROSITE" id="PS00107">
    <property type="entry name" value="PROTEIN_KINASE_ATP"/>
    <property type="match status" value="1"/>
</dbReference>
<keyword evidence="7" id="KW-1185">Reference proteome</keyword>
<accession>A0A6A6DWS0</accession>
<dbReference type="InterPro" id="IPR011009">
    <property type="entry name" value="Kinase-like_dom_sf"/>
</dbReference>
<dbReference type="PROSITE" id="PS00108">
    <property type="entry name" value="PROTEIN_KINASE_ST"/>
    <property type="match status" value="1"/>
</dbReference>
<evidence type="ECO:0000256" key="2">
    <source>
        <dbReference type="ARBA" id="ARBA00022840"/>
    </source>
</evidence>
<dbReference type="Gene3D" id="1.10.510.10">
    <property type="entry name" value="Transferase(Phosphotransferase) domain 1"/>
    <property type="match status" value="1"/>
</dbReference>
<protein>
    <submittedName>
        <fullName evidence="6">Kinase-like protein</fullName>
    </submittedName>
</protein>
<keyword evidence="6" id="KW-0808">Transferase</keyword>
<dbReference type="InterPro" id="IPR000719">
    <property type="entry name" value="Prot_kinase_dom"/>
</dbReference>
<dbReference type="Pfam" id="PF00069">
    <property type="entry name" value="Pkinase"/>
    <property type="match status" value="1"/>
</dbReference>
<dbReference type="PROSITE" id="PS50011">
    <property type="entry name" value="PROTEIN_KINASE_DOM"/>
    <property type="match status" value="1"/>
</dbReference>
<dbReference type="OrthoDB" id="4062651at2759"/>
<dbReference type="CDD" id="cd00180">
    <property type="entry name" value="PKc"/>
    <property type="match status" value="1"/>
</dbReference>
<dbReference type="Proteomes" id="UP000800200">
    <property type="component" value="Unassembled WGS sequence"/>
</dbReference>
<dbReference type="SMART" id="SM00220">
    <property type="entry name" value="S_TKc"/>
    <property type="match status" value="1"/>
</dbReference>
<comment type="similarity">
    <text evidence="4">Belongs to the protein kinase superfamily.</text>
</comment>
<feature type="domain" description="Protein kinase" evidence="5">
    <location>
        <begin position="52"/>
        <end position="289"/>
    </location>
</feature>
<reference evidence="6" key="1">
    <citation type="journal article" date="2020" name="Stud. Mycol.">
        <title>101 Dothideomycetes genomes: a test case for predicting lifestyles and emergence of pathogens.</title>
        <authorList>
            <person name="Haridas S."/>
            <person name="Albert R."/>
            <person name="Binder M."/>
            <person name="Bloem J."/>
            <person name="Labutti K."/>
            <person name="Salamov A."/>
            <person name="Andreopoulos B."/>
            <person name="Baker S."/>
            <person name="Barry K."/>
            <person name="Bills G."/>
            <person name="Bluhm B."/>
            <person name="Cannon C."/>
            <person name="Castanera R."/>
            <person name="Culley D."/>
            <person name="Daum C."/>
            <person name="Ezra D."/>
            <person name="Gonzalez J."/>
            <person name="Henrissat B."/>
            <person name="Kuo A."/>
            <person name="Liang C."/>
            <person name="Lipzen A."/>
            <person name="Lutzoni F."/>
            <person name="Magnuson J."/>
            <person name="Mondo S."/>
            <person name="Nolan M."/>
            <person name="Ohm R."/>
            <person name="Pangilinan J."/>
            <person name="Park H.-J."/>
            <person name="Ramirez L."/>
            <person name="Alfaro M."/>
            <person name="Sun H."/>
            <person name="Tritt A."/>
            <person name="Yoshinaga Y."/>
            <person name="Zwiers L.-H."/>
            <person name="Turgeon B."/>
            <person name="Goodwin S."/>
            <person name="Spatafora J."/>
            <person name="Crous P."/>
            <person name="Grigoriev I."/>
        </authorList>
    </citation>
    <scope>NUCLEOTIDE SEQUENCE</scope>
    <source>
        <strain evidence="6">CBS 207.26</strain>
    </source>
</reference>
<feature type="non-terminal residue" evidence="6">
    <location>
        <position position="289"/>
    </location>
</feature>
<evidence type="ECO:0000256" key="1">
    <source>
        <dbReference type="ARBA" id="ARBA00022741"/>
    </source>
</evidence>
<keyword evidence="6" id="KW-0418">Kinase</keyword>
<dbReference type="GO" id="GO:0004674">
    <property type="term" value="F:protein serine/threonine kinase activity"/>
    <property type="evidence" value="ECO:0007669"/>
    <property type="project" value="UniProtKB-KW"/>
</dbReference>
<keyword evidence="1 3" id="KW-0547">Nucleotide-binding</keyword>
<dbReference type="PANTHER" id="PTHR24359:SF1">
    <property type="entry name" value="INHIBITOR OF NUCLEAR FACTOR KAPPA-B KINASE EPSILON SUBUNIT HOMOLOG 1-RELATED"/>
    <property type="match status" value="1"/>
</dbReference>
<evidence type="ECO:0000256" key="3">
    <source>
        <dbReference type="PROSITE-ProRule" id="PRU10141"/>
    </source>
</evidence>
<organism evidence="6 7">
    <name type="scientific">Zopfia rhizophila CBS 207.26</name>
    <dbReference type="NCBI Taxonomy" id="1314779"/>
    <lineage>
        <taxon>Eukaryota</taxon>
        <taxon>Fungi</taxon>
        <taxon>Dikarya</taxon>
        <taxon>Ascomycota</taxon>
        <taxon>Pezizomycotina</taxon>
        <taxon>Dothideomycetes</taxon>
        <taxon>Dothideomycetes incertae sedis</taxon>
        <taxon>Zopfiaceae</taxon>
        <taxon>Zopfia</taxon>
    </lineage>
</organism>
<dbReference type="EMBL" id="ML994639">
    <property type="protein sequence ID" value="KAF2184141.1"/>
    <property type="molecule type" value="Genomic_DNA"/>
</dbReference>
<keyword evidence="4" id="KW-0723">Serine/threonine-protein kinase</keyword>
<dbReference type="GO" id="GO:0005524">
    <property type="term" value="F:ATP binding"/>
    <property type="evidence" value="ECO:0007669"/>
    <property type="project" value="UniProtKB-UniRule"/>
</dbReference>